<sequence length="244" mass="25792">MNPEPTFTPTLDAPVQIDRHTGWAELTLNRPAQRNAIDLAMARALGDAIASLEADDGVQVVVLRGAAGAFSSGLDLKAIQAHPDPAGVSFAELWLRVHQGLMTSGKVWIVALERHAINGAAALAIAGDWLVCGESAFLQIAEIKLGMAAPRNVAWLALRHSEAVAARLCLLGDRVGAAELLRLGIATEVRPDDAVVARARELAQTVSAYPAPGIAAVKRGLRAAHTRRAPGEWFDACTPMEAQP</sequence>
<dbReference type="GO" id="GO:0006635">
    <property type="term" value="P:fatty acid beta-oxidation"/>
    <property type="evidence" value="ECO:0007669"/>
    <property type="project" value="TreeGrafter"/>
</dbReference>
<dbReference type="AlphaFoldDB" id="A0A1Y0EIJ3"/>
<dbReference type="Proteomes" id="UP000196138">
    <property type="component" value="Chromosome"/>
</dbReference>
<dbReference type="Pfam" id="PF00378">
    <property type="entry name" value="ECH_1"/>
    <property type="match status" value="1"/>
</dbReference>
<dbReference type="EMBL" id="CP021455">
    <property type="protein sequence ID" value="ARU03397.1"/>
    <property type="molecule type" value="Genomic_DNA"/>
</dbReference>
<dbReference type="SUPFAM" id="SSF52096">
    <property type="entry name" value="ClpP/crotonase"/>
    <property type="match status" value="1"/>
</dbReference>
<dbReference type="PANTHER" id="PTHR11941">
    <property type="entry name" value="ENOYL-COA HYDRATASE-RELATED"/>
    <property type="match status" value="1"/>
</dbReference>
<evidence type="ECO:0000313" key="2">
    <source>
        <dbReference type="Proteomes" id="UP000196138"/>
    </source>
</evidence>
<accession>A0A1Y0EIJ3</accession>
<dbReference type="RefSeq" id="WP_087275887.1">
    <property type="nucleotide sequence ID" value="NZ_CP021455.1"/>
</dbReference>
<dbReference type="InterPro" id="IPR001753">
    <property type="entry name" value="Enoyl-CoA_hydra/iso"/>
</dbReference>
<dbReference type="OrthoDB" id="9807606at2"/>
<protein>
    <submittedName>
        <fullName evidence="1">Enoyl-CoA hydratase</fullName>
    </submittedName>
</protein>
<dbReference type="Gene3D" id="3.90.226.10">
    <property type="entry name" value="2-enoyl-CoA Hydratase, Chain A, domain 1"/>
    <property type="match status" value="1"/>
</dbReference>
<organism evidence="1 2">
    <name type="scientific">Comamonas serinivorans</name>
    <dbReference type="NCBI Taxonomy" id="1082851"/>
    <lineage>
        <taxon>Bacteria</taxon>
        <taxon>Pseudomonadati</taxon>
        <taxon>Pseudomonadota</taxon>
        <taxon>Betaproteobacteria</taxon>
        <taxon>Burkholderiales</taxon>
        <taxon>Comamonadaceae</taxon>
        <taxon>Comamonas</taxon>
    </lineage>
</organism>
<evidence type="ECO:0000313" key="1">
    <source>
        <dbReference type="EMBL" id="ARU03397.1"/>
    </source>
</evidence>
<dbReference type="GO" id="GO:0003824">
    <property type="term" value="F:catalytic activity"/>
    <property type="evidence" value="ECO:0007669"/>
    <property type="project" value="UniProtKB-ARBA"/>
</dbReference>
<keyword evidence="2" id="KW-1185">Reference proteome</keyword>
<dbReference type="InterPro" id="IPR029045">
    <property type="entry name" value="ClpP/crotonase-like_dom_sf"/>
</dbReference>
<name>A0A1Y0EIJ3_9BURK</name>
<reference evidence="1 2" key="1">
    <citation type="submission" date="2017-05" db="EMBL/GenBank/DDBJ databases">
        <authorList>
            <person name="Song R."/>
            <person name="Chenine A.L."/>
            <person name="Ruprecht R.M."/>
        </authorList>
    </citation>
    <scope>NUCLEOTIDE SEQUENCE [LARGE SCALE GENOMIC DNA]</scope>
    <source>
        <strain evidence="1 2">DSM 26136</strain>
    </source>
</reference>
<gene>
    <name evidence="1" type="ORF">CCO03_00715</name>
</gene>
<proteinExistence type="predicted"/>
<dbReference type="CDD" id="cd06558">
    <property type="entry name" value="crotonase-like"/>
    <property type="match status" value="1"/>
</dbReference>
<dbReference type="PANTHER" id="PTHR11941:SF54">
    <property type="entry name" value="ENOYL-COA HYDRATASE, MITOCHONDRIAL"/>
    <property type="match status" value="1"/>
</dbReference>
<dbReference type="KEGG" id="cser:CCO03_00715"/>